<accession>A0A0N9HQ52</accession>
<sequence>MNSNWDGHQWDGAGSVTPVHVGCCRFCERVRQLTTVIFEQPVPGQPRSKGARVCGDCAPVAVWAAVQSAVFSGPLVRVLPISKAVA</sequence>
<dbReference type="RefSeq" id="WP_054288793.1">
    <property type="nucleotide sequence ID" value="NZ_CP012752.1"/>
</dbReference>
<proteinExistence type="predicted"/>
<dbReference type="Proteomes" id="UP000063699">
    <property type="component" value="Chromosome"/>
</dbReference>
<evidence type="ECO:0000313" key="1">
    <source>
        <dbReference type="EMBL" id="ALG06821.1"/>
    </source>
</evidence>
<keyword evidence="2" id="KW-1185">Reference proteome</keyword>
<organism evidence="1 2">
    <name type="scientific">Kibdelosporangium phytohabitans</name>
    <dbReference type="NCBI Taxonomy" id="860235"/>
    <lineage>
        <taxon>Bacteria</taxon>
        <taxon>Bacillati</taxon>
        <taxon>Actinomycetota</taxon>
        <taxon>Actinomycetes</taxon>
        <taxon>Pseudonocardiales</taxon>
        <taxon>Pseudonocardiaceae</taxon>
        <taxon>Kibdelosporangium</taxon>
    </lineage>
</organism>
<dbReference type="KEGG" id="kphy:AOZ06_07665"/>
<dbReference type="EMBL" id="CP012752">
    <property type="protein sequence ID" value="ALG06821.1"/>
    <property type="molecule type" value="Genomic_DNA"/>
</dbReference>
<dbReference type="AlphaFoldDB" id="A0A0N9HQ52"/>
<evidence type="ECO:0000313" key="2">
    <source>
        <dbReference type="Proteomes" id="UP000063699"/>
    </source>
</evidence>
<gene>
    <name evidence="1" type="ORF">AOZ06_07665</name>
</gene>
<dbReference type="STRING" id="860235.AOZ06_07665"/>
<reference evidence="1 2" key="1">
    <citation type="submission" date="2015-07" db="EMBL/GenBank/DDBJ databases">
        <title>Genome sequencing of Kibdelosporangium phytohabitans.</title>
        <authorList>
            <person name="Qin S."/>
            <person name="Xing K."/>
        </authorList>
    </citation>
    <scope>NUCLEOTIDE SEQUENCE [LARGE SCALE GENOMIC DNA]</scope>
    <source>
        <strain evidence="1 2">KLBMP1111</strain>
    </source>
</reference>
<name>A0A0N9HQ52_9PSEU</name>
<protein>
    <submittedName>
        <fullName evidence="1">Uncharacterized protein</fullName>
    </submittedName>
</protein>